<reference evidence="1" key="2">
    <citation type="submission" date="2025-09" db="UniProtKB">
        <authorList>
            <consortium name="Ensembl"/>
        </authorList>
    </citation>
    <scope>IDENTIFICATION</scope>
</reference>
<dbReference type="STRING" id="109280.ENSHCOP00000014438"/>
<dbReference type="AlphaFoldDB" id="A0A3Q2YB55"/>
<sequence>MLSQMEMATELRVSQSVISRLQERYKETGRVTESCRSGHPLSTFHADDRYIVYKALRNRMMNVRGTQVSRQTIRNRFHQLPDHTTGHWCHCLAWAREHLRWMKDQWVSVLFFDERRFMLSRNDDRQLCWRCQ</sequence>
<dbReference type="GO" id="GO:0003676">
    <property type="term" value="F:nucleic acid binding"/>
    <property type="evidence" value="ECO:0007669"/>
    <property type="project" value="InterPro"/>
</dbReference>
<dbReference type="Gene3D" id="3.30.420.10">
    <property type="entry name" value="Ribonuclease H-like superfamily/Ribonuclease H"/>
    <property type="match status" value="1"/>
</dbReference>
<organism evidence="1 2">
    <name type="scientific">Hippocampus comes</name>
    <name type="common">Tiger tail seahorse</name>
    <dbReference type="NCBI Taxonomy" id="109280"/>
    <lineage>
        <taxon>Eukaryota</taxon>
        <taxon>Metazoa</taxon>
        <taxon>Chordata</taxon>
        <taxon>Craniata</taxon>
        <taxon>Vertebrata</taxon>
        <taxon>Euteleostomi</taxon>
        <taxon>Actinopterygii</taxon>
        <taxon>Neopterygii</taxon>
        <taxon>Teleostei</taxon>
        <taxon>Neoteleostei</taxon>
        <taxon>Acanthomorphata</taxon>
        <taxon>Syngnathiaria</taxon>
        <taxon>Syngnathiformes</taxon>
        <taxon>Syngnathoidei</taxon>
        <taxon>Syngnathidae</taxon>
        <taxon>Hippocampus</taxon>
    </lineage>
</organism>
<accession>A0A3Q2YB55</accession>
<dbReference type="Proteomes" id="UP000264820">
    <property type="component" value="Unplaced"/>
</dbReference>
<keyword evidence="2" id="KW-1185">Reference proteome</keyword>
<evidence type="ECO:0008006" key="3">
    <source>
        <dbReference type="Google" id="ProtNLM"/>
    </source>
</evidence>
<reference evidence="1" key="1">
    <citation type="submission" date="2025-08" db="UniProtKB">
        <authorList>
            <consortium name="Ensembl"/>
        </authorList>
    </citation>
    <scope>IDENTIFICATION</scope>
</reference>
<evidence type="ECO:0000313" key="2">
    <source>
        <dbReference type="Proteomes" id="UP000264820"/>
    </source>
</evidence>
<evidence type="ECO:0000313" key="1">
    <source>
        <dbReference type="Ensembl" id="ENSHCOP00000014438.1"/>
    </source>
</evidence>
<proteinExistence type="predicted"/>
<dbReference type="SUPFAM" id="SSF46689">
    <property type="entry name" value="Homeodomain-like"/>
    <property type="match status" value="1"/>
</dbReference>
<dbReference type="Ensembl" id="ENSHCOT00000022052.1">
    <property type="protein sequence ID" value="ENSHCOP00000014438.1"/>
    <property type="gene ID" value="ENSHCOG00000017814.1"/>
</dbReference>
<dbReference type="InterPro" id="IPR036397">
    <property type="entry name" value="RNaseH_sf"/>
</dbReference>
<dbReference type="GeneTree" id="ENSGT00940000177118"/>
<protein>
    <recommendedName>
        <fullName evidence="3">Transposase Tc1-like domain-containing protein</fullName>
    </recommendedName>
</protein>
<dbReference type="InterPro" id="IPR009057">
    <property type="entry name" value="Homeodomain-like_sf"/>
</dbReference>
<dbReference type="OMA" id="QMEMATE"/>
<name>A0A3Q2YB55_HIPCM</name>